<comment type="caution">
    <text evidence="1">The sequence shown here is derived from an EMBL/GenBank/DDBJ whole genome shotgun (WGS) entry which is preliminary data.</text>
</comment>
<proteinExistence type="predicted"/>
<dbReference type="Proteomes" id="UP000683360">
    <property type="component" value="Unassembled WGS sequence"/>
</dbReference>
<gene>
    <name evidence="1" type="ORF">MEDL_48195</name>
</gene>
<evidence type="ECO:0000313" key="2">
    <source>
        <dbReference type="Proteomes" id="UP000683360"/>
    </source>
</evidence>
<dbReference type="AlphaFoldDB" id="A0A8S3TPP6"/>
<name>A0A8S3TPP6_MYTED</name>
<accession>A0A8S3TPP6</accession>
<sequence length="240" mass="28002">MSDSLPNSNALTNGQNLTATQVFSSAMNTELSTVDSIPRGYKDNVFFVFNNSHNLQQNSKHNRFADDCGSWNTHSGRTTKADFIIMSDNTLKWTVQKNDMYCFERQVKGKKTYIQYDPQPKHVVTIHRYYTSLKREKTYKKRVSWFENLPDRFSTLSHKAIIEYTGVCPRQGEPHGNSKNSSQEYVRTDPKIIDEVKDRIQQKQSCADIYKHFVFNDLDNAPRDNHQIRNLKHNEKKKVD</sequence>
<dbReference type="EMBL" id="CAJPWZ010002323">
    <property type="protein sequence ID" value="CAG2235670.1"/>
    <property type="molecule type" value="Genomic_DNA"/>
</dbReference>
<reference evidence="1" key="1">
    <citation type="submission" date="2021-03" db="EMBL/GenBank/DDBJ databases">
        <authorList>
            <person name="Bekaert M."/>
        </authorList>
    </citation>
    <scope>NUCLEOTIDE SEQUENCE</scope>
</reference>
<organism evidence="1 2">
    <name type="scientific">Mytilus edulis</name>
    <name type="common">Blue mussel</name>
    <dbReference type="NCBI Taxonomy" id="6550"/>
    <lineage>
        <taxon>Eukaryota</taxon>
        <taxon>Metazoa</taxon>
        <taxon>Spiralia</taxon>
        <taxon>Lophotrochozoa</taxon>
        <taxon>Mollusca</taxon>
        <taxon>Bivalvia</taxon>
        <taxon>Autobranchia</taxon>
        <taxon>Pteriomorphia</taxon>
        <taxon>Mytilida</taxon>
        <taxon>Mytiloidea</taxon>
        <taxon>Mytilidae</taxon>
        <taxon>Mytilinae</taxon>
        <taxon>Mytilus</taxon>
    </lineage>
</organism>
<dbReference type="OrthoDB" id="6162110at2759"/>
<evidence type="ECO:0000313" key="1">
    <source>
        <dbReference type="EMBL" id="CAG2235670.1"/>
    </source>
</evidence>
<protein>
    <submittedName>
        <fullName evidence="1">Uncharacterized protein</fullName>
    </submittedName>
</protein>
<keyword evidence="2" id="KW-1185">Reference proteome</keyword>